<evidence type="ECO:0000259" key="21">
    <source>
        <dbReference type="PROSITE" id="PS50014"/>
    </source>
</evidence>
<dbReference type="EMBL" id="VSWD01000005">
    <property type="protein sequence ID" value="KAK3102602.1"/>
    <property type="molecule type" value="Genomic_DNA"/>
</dbReference>
<comment type="pathway">
    <text evidence="3">Protein modification; protein ubiquitination.</text>
</comment>
<dbReference type="PROSITE" id="PS00518">
    <property type="entry name" value="ZF_RING_1"/>
    <property type="match status" value="1"/>
</dbReference>
<dbReference type="GO" id="GO:0005634">
    <property type="term" value="C:nucleus"/>
    <property type="evidence" value="ECO:0007669"/>
    <property type="project" value="UniProtKB-SubCell"/>
</dbReference>
<feature type="domain" description="RING-type" evidence="23">
    <location>
        <begin position="17"/>
        <end position="81"/>
    </location>
</feature>
<dbReference type="GO" id="GO:0000785">
    <property type="term" value="C:chromatin"/>
    <property type="evidence" value="ECO:0007669"/>
    <property type="project" value="TreeGrafter"/>
</dbReference>
<feature type="compositionally biased region" description="Polar residues" evidence="20">
    <location>
        <begin position="722"/>
        <end position="733"/>
    </location>
</feature>
<evidence type="ECO:0000256" key="16">
    <source>
        <dbReference type="ARBA" id="ARBA00023163"/>
    </source>
</evidence>
<evidence type="ECO:0000256" key="9">
    <source>
        <dbReference type="ARBA" id="ARBA00022771"/>
    </source>
</evidence>
<dbReference type="InterPro" id="IPR017907">
    <property type="entry name" value="Znf_RING_CS"/>
</dbReference>
<keyword evidence="7" id="KW-0479">Metal-binding</keyword>
<evidence type="ECO:0000256" key="10">
    <source>
        <dbReference type="ARBA" id="ARBA00022786"/>
    </source>
</evidence>
<dbReference type="PROSITE" id="PS50119">
    <property type="entry name" value="ZF_BBOX"/>
    <property type="match status" value="2"/>
</dbReference>
<name>A0AA89CAM3_PINIB</name>
<dbReference type="GO" id="GO:0008270">
    <property type="term" value="F:zinc ion binding"/>
    <property type="evidence" value="ECO:0007669"/>
    <property type="project" value="UniProtKB-KW"/>
</dbReference>
<dbReference type="CDD" id="cd19775">
    <property type="entry name" value="Bbox2_TIF1_C-VI"/>
    <property type="match status" value="1"/>
</dbReference>
<keyword evidence="8" id="KW-0677">Repeat</keyword>
<dbReference type="InterPro" id="IPR013083">
    <property type="entry name" value="Znf_RING/FYVE/PHD"/>
</dbReference>
<dbReference type="GO" id="GO:0003677">
    <property type="term" value="F:DNA binding"/>
    <property type="evidence" value="ECO:0007669"/>
    <property type="project" value="UniProtKB-KW"/>
</dbReference>
<dbReference type="SUPFAM" id="SSF57850">
    <property type="entry name" value="RING/U-box"/>
    <property type="match status" value="1"/>
</dbReference>
<keyword evidence="11" id="KW-0862">Zinc</keyword>
<comment type="subcellular location">
    <subcellularLocation>
        <location evidence="2">Nucleus</location>
    </subcellularLocation>
</comment>
<dbReference type="InterPro" id="IPR000315">
    <property type="entry name" value="Znf_B-box"/>
</dbReference>
<evidence type="ECO:0000256" key="4">
    <source>
        <dbReference type="ARBA" id="ARBA00012483"/>
    </source>
</evidence>
<feature type="compositionally biased region" description="Polar residues" evidence="20">
    <location>
        <begin position="519"/>
        <end position="528"/>
    </location>
</feature>
<keyword evidence="12" id="KW-0805">Transcription regulation</keyword>
<dbReference type="InterPro" id="IPR019786">
    <property type="entry name" value="Zinc_finger_PHD-type_CS"/>
</dbReference>
<keyword evidence="16" id="KW-0804">Transcription</keyword>
<dbReference type="SUPFAM" id="SSF57845">
    <property type="entry name" value="B-box zinc-binding domain"/>
    <property type="match status" value="1"/>
</dbReference>
<keyword evidence="5" id="KW-0678">Repressor</keyword>
<feature type="region of interest" description="Disordered" evidence="20">
    <location>
        <begin position="519"/>
        <end position="785"/>
    </location>
</feature>
<feature type="compositionally biased region" description="Polar residues" evidence="20">
    <location>
        <begin position="536"/>
        <end position="547"/>
    </location>
</feature>
<dbReference type="InterPro" id="IPR011011">
    <property type="entry name" value="Znf_FYVE_PHD"/>
</dbReference>
<dbReference type="InterPro" id="IPR036427">
    <property type="entry name" value="Bromodomain-like_sf"/>
</dbReference>
<evidence type="ECO:0000256" key="1">
    <source>
        <dbReference type="ARBA" id="ARBA00000900"/>
    </source>
</evidence>
<evidence type="ECO:0000259" key="22">
    <source>
        <dbReference type="PROSITE" id="PS50016"/>
    </source>
</evidence>
<feature type="region of interest" description="Disordered" evidence="20">
    <location>
        <begin position="982"/>
        <end position="1020"/>
    </location>
</feature>
<dbReference type="InterPro" id="IPR001487">
    <property type="entry name" value="Bromodomain"/>
</dbReference>
<evidence type="ECO:0000256" key="3">
    <source>
        <dbReference type="ARBA" id="ARBA00004906"/>
    </source>
</evidence>
<dbReference type="CDD" id="cd19805">
    <property type="entry name" value="Bbox1_TIF1"/>
    <property type="match status" value="1"/>
</dbReference>
<feature type="compositionally biased region" description="Basic and acidic residues" evidence="20">
    <location>
        <begin position="54"/>
        <end position="64"/>
    </location>
</feature>
<dbReference type="SMART" id="SM00249">
    <property type="entry name" value="PHD"/>
    <property type="match status" value="1"/>
</dbReference>
<evidence type="ECO:0000256" key="18">
    <source>
        <dbReference type="PROSITE-ProRule" id="PRU00024"/>
    </source>
</evidence>
<dbReference type="PROSITE" id="PS50014">
    <property type="entry name" value="BROMODOMAIN_2"/>
    <property type="match status" value="1"/>
</dbReference>
<sequence>MAEENEDVPQFNSFNVCVLCTSNLKEKNAKLLPCLHTLCENCLNSLFQVQVQQKRPEDSPDTESKNSSTKDSCSILCPACNSTVEKQHVLDNMFVGACLAPITIEEDDDGDKQDVESEKPESPKCLCCDDSQEATSFCTDCKEWLCDQCVAAHKRVKLTKDHTIQTKEEAQNSVERNEEPTPEKLAHCTIHKNEELKLFCETCDKLTCRDCQLLEHKDHKYQFLTEAIVQQREQLQMAVLKLKQKRQNYQQADKILASKNLELRTKLNDVCESVREVCSAVCKEINSHADTLVNYLEKYINKKTTVIMDKKTNVEEALSKMKHAIDFVENALTVGDDSSILYTRGVMMKTLKLLSTAGIAFDPSILNYSITYENEKDFLLKNVYKAGTLLIDGSKFSGGATPSQQPTPQGIAHQIPTQPVRGQSVPAARQNQPPNRQQWQSNQISNQMEKWKHLPIEQQNQLRKKMYEKFMQQQRESQMQGSMGSHGNAPPSYNNSVGPGGNPVNSSLQNLSNLINNTPNSGISTSMPYNRHGYPPQSTARNSSVHASGTYYPPGHNMYNTMPHPGHPGHQAGMAPSQGMARPLMTTHPYNSAARRVPNSFPGGGAEGGVKDQRRSVEDPNNQQKKNSPLGHKSWNFHDMANRFQPSSGTAMPPQSSQGPNGADRVRSPQMSPGPTNQSRGAVINLTDNPSSSGNTGSDSHKPQPTANTEPSHKPQPLVSDTVRQSQTTANTEPNHKPQPSSSSSATPPLTRTPPPLIRFDPAPQPVPAPHMPTTPGKVMPSSNDDPNEDYCAVCQNGGDLLCCESCPKVFHLKCHIPELKEFPIGEWRCSLCEKEEEVTLTEPEKKDYGIIGPGKRKAPSGLTNKEIKVCERILLELYCNKDSTIFHEPVSKAVPNYYKIITKPIDFSKIKSKLQRHHFNHYNSIEDFMSDCKLVFRNCFTYNGAGTPIYRQGQLVEGEYERLIRKYLPCYVEYLQDLERKTETPLSDSSEGSNPEKRMKKKRYEEDPDVDPSRLDSYS</sequence>
<feature type="compositionally biased region" description="Polar residues" evidence="20">
    <location>
        <begin position="644"/>
        <end position="660"/>
    </location>
</feature>
<protein>
    <recommendedName>
        <fullName evidence="4">RING-type E3 ubiquitin transferase</fullName>
        <ecNumber evidence="4">2.3.2.27</ecNumber>
    </recommendedName>
</protein>
<dbReference type="SMART" id="SM00184">
    <property type="entry name" value="RING"/>
    <property type="match status" value="1"/>
</dbReference>
<evidence type="ECO:0000256" key="2">
    <source>
        <dbReference type="ARBA" id="ARBA00004123"/>
    </source>
</evidence>
<feature type="compositionally biased region" description="Low complexity" evidence="20">
    <location>
        <begin position="426"/>
        <end position="442"/>
    </location>
</feature>
<dbReference type="FunFam" id="3.30.160.60:FF:000074">
    <property type="entry name" value="Tripartite motif containing 66"/>
    <property type="match status" value="1"/>
</dbReference>
<dbReference type="PANTHER" id="PTHR45915">
    <property type="entry name" value="TRANSCRIPTION INTERMEDIARY FACTOR"/>
    <property type="match status" value="1"/>
</dbReference>
<evidence type="ECO:0000256" key="6">
    <source>
        <dbReference type="ARBA" id="ARBA00022679"/>
    </source>
</evidence>
<dbReference type="EC" id="2.3.2.27" evidence="4"/>
<keyword evidence="17" id="KW-0539">Nucleus</keyword>
<dbReference type="InterPro" id="IPR003649">
    <property type="entry name" value="Bbox_C"/>
</dbReference>
<evidence type="ECO:0000256" key="19">
    <source>
        <dbReference type="PROSITE-ProRule" id="PRU00035"/>
    </source>
</evidence>
<organism evidence="25 26">
    <name type="scientific">Pinctada imbricata</name>
    <name type="common">Atlantic pearl-oyster</name>
    <name type="synonym">Pinctada martensii</name>
    <dbReference type="NCBI Taxonomy" id="66713"/>
    <lineage>
        <taxon>Eukaryota</taxon>
        <taxon>Metazoa</taxon>
        <taxon>Spiralia</taxon>
        <taxon>Lophotrochozoa</taxon>
        <taxon>Mollusca</taxon>
        <taxon>Bivalvia</taxon>
        <taxon>Autobranchia</taxon>
        <taxon>Pteriomorphia</taxon>
        <taxon>Pterioida</taxon>
        <taxon>Pterioidea</taxon>
        <taxon>Pteriidae</taxon>
        <taxon>Pinctada</taxon>
    </lineage>
</organism>
<evidence type="ECO:0000256" key="8">
    <source>
        <dbReference type="ARBA" id="ARBA00022737"/>
    </source>
</evidence>
<dbReference type="Pfam" id="PF00439">
    <property type="entry name" value="Bromodomain"/>
    <property type="match status" value="1"/>
</dbReference>
<evidence type="ECO:0000256" key="14">
    <source>
        <dbReference type="ARBA" id="ARBA00023117"/>
    </source>
</evidence>
<feature type="domain" description="B box-type" evidence="24">
    <location>
        <begin position="120"/>
        <end position="167"/>
    </location>
</feature>
<evidence type="ECO:0000256" key="15">
    <source>
        <dbReference type="ARBA" id="ARBA00023125"/>
    </source>
</evidence>
<dbReference type="PROSITE" id="PS50089">
    <property type="entry name" value="ZF_RING_2"/>
    <property type="match status" value="1"/>
</dbReference>
<feature type="domain" description="PHD-type" evidence="22">
    <location>
        <begin position="789"/>
        <end position="836"/>
    </location>
</feature>
<dbReference type="InterPro" id="IPR001841">
    <property type="entry name" value="Znf_RING"/>
</dbReference>
<dbReference type="PANTHER" id="PTHR45915:SF6">
    <property type="entry name" value="E3 UBIQUITIN-PROTEIN LIGASE TRIM33"/>
    <property type="match status" value="1"/>
</dbReference>
<dbReference type="Pfam" id="PF00643">
    <property type="entry name" value="zf-B_box"/>
    <property type="match status" value="1"/>
</dbReference>
<dbReference type="PROSITE" id="PS01359">
    <property type="entry name" value="ZF_PHD_1"/>
    <property type="match status" value="1"/>
</dbReference>
<dbReference type="Gene3D" id="1.20.920.10">
    <property type="entry name" value="Bromodomain-like"/>
    <property type="match status" value="1"/>
</dbReference>
<evidence type="ECO:0000259" key="24">
    <source>
        <dbReference type="PROSITE" id="PS50119"/>
    </source>
</evidence>
<keyword evidence="6" id="KW-0808">Transferase</keyword>
<dbReference type="GO" id="GO:0061630">
    <property type="term" value="F:ubiquitin protein ligase activity"/>
    <property type="evidence" value="ECO:0007669"/>
    <property type="project" value="UniProtKB-EC"/>
</dbReference>
<keyword evidence="14 19" id="KW-0103">Bromodomain</keyword>
<gene>
    <name evidence="25" type="ORF">FSP39_012545</name>
</gene>
<evidence type="ECO:0000313" key="25">
    <source>
        <dbReference type="EMBL" id="KAK3102602.1"/>
    </source>
</evidence>
<reference evidence="25" key="1">
    <citation type="submission" date="2019-08" db="EMBL/GenBank/DDBJ databases">
        <title>The improved chromosome-level genome for the pearl oyster Pinctada fucata martensii using PacBio sequencing and Hi-C.</title>
        <authorList>
            <person name="Zheng Z."/>
        </authorList>
    </citation>
    <scope>NUCLEOTIDE SEQUENCE</scope>
    <source>
        <strain evidence="25">ZZ-2019</strain>
        <tissue evidence="25">Adductor muscle</tissue>
    </source>
</reference>
<evidence type="ECO:0000256" key="7">
    <source>
        <dbReference type="ARBA" id="ARBA00022723"/>
    </source>
</evidence>
<keyword evidence="13" id="KW-0175">Coiled coil</keyword>
<dbReference type="Gene3D" id="3.30.40.10">
    <property type="entry name" value="Zinc/RING finger domain, C3HC4 (zinc finger)"/>
    <property type="match status" value="2"/>
</dbReference>
<dbReference type="SUPFAM" id="SSF47370">
    <property type="entry name" value="Bromodomain"/>
    <property type="match status" value="1"/>
</dbReference>
<dbReference type="SMART" id="SM00297">
    <property type="entry name" value="BROMO"/>
    <property type="match status" value="1"/>
</dbReference>
<evidence type="ECO:0000259" key="23">
    <source>
        <dbReference type="PROSITE" id="PS50089"/>
    </source>
</evidence>
<proteinExistence type="predicted"/>
<dbReference type="Gene3D" id="3.30.160.60">
    <property type="entry name" value="Classic Zinc Finger"/>
    <property type="match status" value="1"/>
</dbReference>
<evidence type="ECO:0000313" key="26">
    <source>
        <dbReference type="Proteomes" id="UP001186944"/>
    </source>
</evidence>
<dbReference type="FunFam" id="3.30.40.10:FF:000123">
    <property type="entry name" value="E3 ubiquitin-protein ligase TRIM33"/>
    <property type="match status" value="1"/>
</dbReference>
<dbReference type="Pfam" id="PF00628">
    <property type="entry name" value="PHD"/>
    <property type="match status" value="1"/>
</dbReference>
<dbReference type="CDD" id="cd15541">
    <property type="entry name" value="PHD_TIF1_like"/>
    <property type="match status" value="1"/>
</dbReference>
<keyword evidence="15" id="KW-0238">DNA-binding</keyword>
<comment type="catalytic activity">
    <reaction evidence="1">
        <text>S-ubiquitinyl-[E2 ubiquitin-conjugating enzyme]-L-cysteine + [acceptor protein]-L-lysine = [E2 ubiquitin-conjugating enzyme]-L-cysteine + N(6)-ubiquitinyl-[acceptor protein]-L-lysine.</text>
        <dbReference type="EC" id="2.3.2.27"/>
    </reaction>
</comment>
<evidence type="ECO:0000256" key="5">
    <source>
        <dbReference type="ARBA" id="ARBA00022491"/>
    </source>
</evidence>
<feature type="region of interest" description="Disordered" evidence="20">
    <location>
        <begin position="53"/>
        <end position="72"/>
    </location>
</feature>
<evidence type="ECO:0000256" key="20">
    <source>
        <dbReference type="SAM" id="MobiDB-lite"/>
    </source>
</evidence>
<evidence type="ECO:0000256" key="13">
    <source>
        <dbReference type="ARBA" id="ARBA00023054"/>
    </source>
</evidence>
<evidence type="ECO:0000256" key="12">
    <source>
        <dbReference type="ARBA" id="ARBA00023015"/>
    </source>
</evidence>
<feature type="compositionally biased region" description="Basic and acidic residues" evidence="20">
    <location>
        <begin position="609"/>
        <end position="618"/>
    </location>
</feature>
<dbReference type="InterPro" id="IPR001965">
    <property type="entry name" value="Znf_PHD"/>
</dbReference>
<evidence type="ECO:0000256" key="17">
    <source>
        <dbReference type="ARBA" id="ARBA00023242"/>
    </source>
</evidence>
<evidence type="ECO:0000256" key="11">
    <source>
        <dbReference type="ARBA" id="ARBA00022833"/>
    </source>
</evidence>
<dbReference type="SMART" id="SM00336">
    <property type="entry name" value="BBOX"/>
    <property type="match status" value="2"/>
</dbReference>
<keyword evidence="10" id="KW-0833">Ubl conjugation pathway</keyword>
<feature type="compositionally biased region" description="Low complexity" evidence="20">
    <location>
        <begin position="738"/>
        <end position="750"/>
    </location>
</feature>
<feature type="compositionally biased region" description="Polar residues" evidence="20">
    <location>
        <begin position="985"/>
        <end position="994"/>
    </location>
</feature>
<dbReference type="InterPro" id="IPR019787">
    <property type="entry name" value="Znf_PHD-finger"/>
</dbReference>
<feature type="region of interest" description="Disordered" evidence="20">
    <location>
        <begin position="420"/>
        <end position="442"/>
    </location>
</feature>
<dbReference type="SMART" id="SM00502">
    <property type="entry name" value="BBC"/>
    <property type="match status" value="1"/>
</dbReference>
<keyword evidence="9 18" id="KW-0863">Zinc-finger</keyword>
<feature type="compositionally biased region" description="Pro residues" evidence="20">
    <location>
        <begin position="751"/>
        <end position="773"/>
    </location>
</feature>
<feature type="domain" description="Bromo" evidence="21">
    <location>
        <begin position="879"/>
        <end position="951"/>
    </location>
</feature>
<accession>A0AA89CAM3</accession>
<feature type="compositionally biased region" description="Polar residues" evidence="20">
    <location>
        <begin position="669"/>
        <end position="710"/>
    </location>
</feature>
<comment type="caution">
    <text evidence="25">The sequence shown here is derived from an EMBL/GenBank/DDBJ whole genome shotgun (WGS) entry which is preliminary data.</text>
</comment>
<keyword evidence="26" id="KW-1185">Reference proteome</keyword>
<dbReference type="AlphaFoldDB" id="A0AA89CAM3"/>
<dbReference type="PROSITE" id="PS50016">
    <property type="entry name" value="ZF_PHD_2"/>
    <property type="match status" value="1"/>
</dbReference>
<dbReference type="SUPFAM" id="SSF57903">
    <property type="entry name" value="FYVE/PHD zinc finger"/>
    <property type="match status" value="1"/>
</dbReference>
<feature type="domain" description="B box-type" evidence="24">
    <location>
        <begin position="183"/>
        <end position="224"/>
    </location>
</feature>
<dbReference type="Proteomes" id="UP001186944">
    <property type="component" value="Unassembled WGS sequence"/>
</dbReference>